<dbReference type="AlphaFoldDB" id="A0AAV8Q0P8"/>
<sequence length="109" mass="12529">MTHCLRFSPEAVSVWVQCRRHKANSKHTVNLSIGSGGGSARFQRRITRRYNSTKKEVRVDQSLDIKLLSASHKCRCLSFNHEKDSTSRKLLETDRSSKHQKTLPHISQI</sequence>
<proteinExistence type="predicted"/>
<keyword evidence="3" id="KW-1185">Reference proteome</keyword>
<name>A0AAV8Q0P8_ENSVE</name>
<reference evidence="2 3" key="1">
    <citation type="submission" date="2022-12" db="EMBL/GenBank/DDBJ databases">
        <title>Chromosome-scale assembly of the Ensete ventricosum genome.</title>
        <authorList>
            <person name="Dussert Y."/>
            <person name="Stocks J."/>
            <person name="Wendawek A."/>
            <person name="Woldeyes F."/>
            <person name="Nichols R.A."/>
            <person name="Borrell J.S."/>
        </authorList>
    </citation>
    <scope>NUCLEOTIDE SEQUENCE [LARGE SCALE GENOMIC DNA]</scope>
    <source>
        <strain evidence="3">cv. Maze</strain>
        <tissue evidence="2">Seeds</tissue>
    </source>
</reference>
<feature type="region of interest" description="Disordered" evidence="1">
    <location>
        <begin position="87"/>
        <end position="109"/>
    </location>
</feature>
<evidence type="ECO:0000313" key="2">
    <source>
        <dbReference type="EMBL" id="KAJ8466733.1"/>
    </source>
</evidence>
<dbReference type="Proteomes" id="UP001222027">
    <property type="component" value="Unassembled WGS sequence"/>
</dbReference>
<evidence type="ECO:0000256" key="1">
    <source>
        <dbReference type="SAM" id="MobiDB-lite"/>
    </source>
</evidence>
<comment type="caution">
    <text evidence="2">The sequence shown here is derived from an EMBL/GenBank/DDBJ whole genome shotgun (WGS) entry which is preliminary data.</text>
</comment>
<protein>
    <submittedName>
        <fullName evidence="2">Uncharacterized protein</fullName>
    </submittedName>
</protein>
<organism evidence="2 3">
    <name type="scientific">Ensete ventricosum</name>
    <name type="common">Abyssinian banana</name>
    <name type="synonym">Musa ensete</name>
    <dbReference type="NCBI Taxonomy" id="4639"/>
    <lineage>
        <taxon>Eukaryota</taxon>
        <taxon>Viridiplantae</taxon>
        <taxon>Streptophyta</taxon>
        <taxon>Embryophyta</taxon>
        <taxon>Tracheophyta</taxon>
        <taxon>Spermatophyta</taxon>
        <taxon>Magnoliopsida</taxon>
        <taxon>Liliopsida</taxon>
        <taxon>Zingiberales</taxon>
        <taxon>Musaceae</taxon>
        <taxon>Ensete</taxon>
    </lineage>
</organism>
<accession>A0AAV8Q0P8</accession>
<evidence type="ECO:0000313" key="3">
    <source>
        <dbReference type="Proteomes" id="UP001222027"/>
    </source>
</evidence>
<feature type="compositionally biased region" description="Basic and acidic residues" evidence="1">
    <location>
        <begin position="87"/>
        <end position="97"/>
    </location>
</feature>
<gene>
    <name evidence="2" type="ORF">OPV22_029285</name>
</gene>
<dbReference type="EMBL" id="JAQQAF010000008">
    <property type="protein sequence ID" value="KAJ8466733.1"/>
    <property type="molecule type" value="Genomic_DNA"/>
</dbReference>